<keyword evidence="7 13" id="KW-0812">Transmembrane</keyword>
<evidence type="ECO:0000256" key="1">
    <source>
        <dbReference type="ARBA" id="ARBA00000085"/>
    </source>
</evidence>
<dbReference type="InterPro" id="IPR050428">
    <property type="entry name" value="TCS_sensor_his_kinase"/>
</dbReference>
<comment type="cofactor">
    <cofactor evidence="2">
        <name>a divalent metal cation</name>
        <dbReference type="ChEBI" id="CHEBI:60240"/>
    </cofactor>
</comment>
<dbReference type="InterPro" id="IPR003594">
    <property type="entry name" value="HATPase_dom"/>
</dbReference>
<feature type="transmembrane region" description="Helical" evidence="13">
    <location>
        <begin position="21"/>
        <end position="44"/>
    </location>
</feature>
<dbReference type="GO" id="GO:0005509">
    <property type="term" value="F:calcium ion binding"/>
    <property type="evidence" value="ECO:0007669"/>
    <property type="project" value="UniProtKB-ARBA"/>
</dbReference>
<dbReference type="FunFam" id="1.10.287.130:FF:000001">
    <property type="entry name" value="Two-component sensor histidine kinase"/>
    <property type="match status" value="1"/>
</dbReference>
<dbReference type="Gene3D" id="6.10.340.10">
    <property type="match status" value="1"/>
</dbReference>
<dbReference type="PROSITE" id="PS50109">
    <property type="entry name" value="HIS_KIN"/>
    <property type="match status" value="1"/>
</dbReference>
<dbReference type="GO" id="GO:0005886">
    <property type="term" value="C:plasma membrane"/>
    <property type="evidence" value="ECO:0007669"/>
    <property type="project" value="UniProtKB-SubCell"/>
</dbReference>
<feature type="region of interest" description="Disordered" evidence="12">
    <location>
        <begin position="59"/>
        <end position="97"/>
    </location>
</feature>
<dbReference type="InterPro" id="IPR036890">
    <property type="entry name" value="HATPase_C_sf"/>
</dbReference>
<organism evidence="16 17">
    <name type="scientific">Arthrobacter alpinus</name>
    <dbReference type="NCBI Taxonomy" id="656366"/>
    <lineage>
        <taxon>Bacteria</taxon>
        <taxon>Bacillati</taxon>
        <taxon>Actinomycetota</taxon>
        <taxon>Actinomycetes</taxon>
        <taxon>Micrococcales</taxon>
        <taxon>Micrococcaceae</taxon>
        <taxon>Arthrobacter</taxon>
    </lineage>
</organism>
<dbReference type="PANTHER" id="PTHR45436:SF5">
    <property type="entry name" value="SENSOR HISTIDINE KINASE TRCS"/>
    <property type="match status" value="1"/>
</dbReference>
<dbReference type="CDD" id="cd00082">
    <property type="entry name" value="HisKA"/>
    <property type="match status" value="1"/>
</dbReference>
<dbReference type="SUPFAM" id="SSF47384">
    <property type="entry name" value="Homodimeric domain of signal transducing histidine kinase"/>
    <property type="match status" value="1"/>
</dbReference>
<dbReference type="Gene3D" id="1.10.287.130">
    <property type="match status" value="1"/>
</dbReference>
<gene>
    <name evidence="16" type="ORF">SAMN04489740_3336</name>
</gene>
<dbReference type="AlphaFoldDB" id="A0A1H5N2Z3"/>
<dbReference type="InterPro" id="IPR036097">
    <property type="entry name" value="HisK_dim/P_sf"/>
</dbReference>
<accession>A0A1H5N2Z3</accession>
<comment type="catalytic activity">
    <reaction evidence="1">
        <text>ATP + protein L-histidine = ADP + protein N-phospho-L-histidine.</text>
        <dbReference type="EC" id="2.7.13.3"/>
    </reaction>
</comment>
<dbReference type="SMART" id="SM00388">
    <property type="entry name" value="HisKA"/>
    <property type="match status" value="1"/>
</dbReference>
<feature type="domain" description="HAMP" evidence="15">
    <location>
        <begin position="210"/>
        <end position="272"/>
    </location>
</feature>
<dbReference type="Proteomes" id="UP000182725">
    <property type="component" value="Unassembled WGS sequence"/>
</dbReference>
<proteinExistence type="predicted"/>
<evidence type="ECO:0000256" key="10">
    <source>
        <dbReference type="ARBA" id="ARBA00023012"/>
    </source>
</evidence>
<keyword evidence="5" id="KW-0597">Phosphoprotein</keyword>
<feature type="compositionally biased region" description="Polar residues" evidence="12">
    <location>
        <begin position="72"/>
        <end position="82"/>
    </location>
</feature>
<dbReference type="PANTHER" id="PTHR45436">
    <property type="entry name" value="SENSOR HISTIDINE KINASE YKOH"/>
    <property type="match status" value="1"/>
</dbReference>
<keyword evidence="10" id="KW-0902">Two-component regulatory system</keyword>
<evidence type="ECO:0000256" key="9">
    <source>
        <dbReference type="ARBA" id="ARBA00022989"/>
    </source>
</evidence>
<dbReference type="Pfam" id="PF00512">
    <property type="entry name" value="HisKA"/>
    <property type="match status" value="1"/>
</dbReference>
<dbReference type="InterPro" id="IPR005467">
    <property type="entry name" value="His_kinase_dom"/>
</dbReference>
<dbReference type="FunFam" id="3.30.565.10:FF:000006">
    <property type="entry name" value="Sensor histidine kinase WalK"/>
    <property type="match status" value="1"/>
</dbReference>
<evidence type="ECO:0000313" key="16">
    <source>
        <dbReference type="EMBL" id="SEE95903.1"/>
    </source>
</evidence>
<keyword evidence="9 13" id="KW-1133">Transmembrane helix</keyword>
<evidence type="ECO:0000256" key="12">
    <source>
        <dbReference type="SAM" id="MobiDB-lite"/>
    </source>
</evidence>
<dbReference type="InterPro" id="IPR003661">
    <property type="entry name" value="HisK_dim/P_dom"/>
</dbReference>
<sequence length="501" mass="52528">MAISASAGARNQRTHRLRTKLIVAVLALLAAICATIGIVSHLAMNNYLTAQIDSSLHESAARSAGPKGGPQGSPTEPSSGNPLPTGAPNPLDTRGQRPGTLRAVFAQGTPGTVIDSSVVQADGSAVALTTADLEQIQHLAPTGAATELTLSTGKYRLAASTTYIPTDGKLVVGFPTAERDSTLNSLAWTTVVVSVAGLALIGLVGTLIVRRSLRPLDELSAVATTVASLPLDSGEAAINVRIPPMAAAPGTEIGDVGVAFNNMLDHLTRSFAARHASEVKVRQFVADASHELRTPLTSIRGYTELVLLSEKLTPSGSAALHRVDSESRRMSALVEDLLLLARLDEGQRGEPETVDLTDLLMETTQDSKVAAQDHSWALALPEEPVLVFAVESELRQIIINLLSNAAKHTKAGTHIRVSLETAKGLATLSIEDNGEGIPQEFLDHIFTRFSRADASRASSRGSNSSGLGLAIVDALAQANQGTITVTSIPGRTCFTLQLPSR</sequence>
<dbReference type="SUPFAM" id="SSF55874">
    <property type="entry name" value="ATPase domain of HSP90 chaperone/DNA topoisomerase II/histidine kinase"/>
    <property type="match status" value="1"/>
</dbReference>
<name>A0A1H5N2Z3_9MICC</name>
<protein>
    <recommendedName>
        <fullName evidence="4">histidine kinase</fullName>
        <ecNumber evidence="4">2.7.13.3</ecNumber>
    </recommendedName>
</protein>
<evidence type="ECO:0000256" key="7">
    <source>
        <dbReference type="ARBA" id="ARBA00022692"/>
    </source>
</evidence>
<evidence type="ECO:0000256" key="8">
    <source>
        <dbReference type="ARBA" id="ARBA00022777"/>
    </source>
</evidence>
<keyword evidence="6" id="KW-0808">Transferase</keyword>
<dbReference type="CDD" id="cd06225">
    <property type="entry name" value="HAMP"/>
    <property type="match status" value="1"/>
</dbReference>
<evidence type="ECO:0000256" key="4">
    <source>
        <dbReference type="ARBA" id="ARBA00012438"/>
    </source>
</evidence>
<reference evidence="16 17" key="1">
    <citation type="submission" date="2016-10" db="EMBL/GenBank/DDBJ databases">
        <authorList>
            <person name="de Groot N.N."/>
        </authorList>
    </citation>
    <scope>NUCLEOTIDE SEQUENCE [LARGE SCALE GENOMIC DNA]</scope>
    <source>
        <strain evidence="16 17">DSM 22274</strain>
    </source>
</reference>
<dbReference type="Pfam" id="PF02518">
    <property type="entry name" value="HATPase_c"/>
    <property type="match status" value="1"/>
</dbReference>
<evidence type="ECO:0000259" key="15">
    <source>
        <dbReference type="PROSITE" id="PS50885"/>
    </source>
</evidence>
<comment type="subcellular location">
    <subcellularLocation>
        <location evidence="3">Cell membrane</location>
    </subcellularLocation>
</comment>
<dbReference type="Gene3D" id="3.30.565.10">
    <property type="entry name" value="Histidine kinase-like ATPase, C-terminal domain"/>
    <property type="match status" value="1"/>
</dbReference>
<feature type="transmembrane region" description="Helical" evidence="13">
    <location>
        <begin position="186"/>
        <end position="209"/>
    </location>
</feature>
<dbReference type="Pfam" id="PF00672">
    <property type="entry name" value="HAMP"/>
    <property type="match status" value="1"/>
</dbReference>
<dbReference type="EC" id="2.7.13.3" evidence="4"/>
<dbReference type="CDD" id="cd00075">
    <property type="entry name" value="HATPase"/>
    <property type="match status" value="1"/>
</dbReference>
<feature type="domain" description="Histidine kinase" evidence="14">
    <location>
        <begin position="287"/>
        <end position="501"/>
    </location>
</feature>
<keyword evidence="8 16" id="KW-0418">Kinase</keyword>
<dbReference type="PROSITE" id="PS50885">
    <property type="entry name" value="HAMP"/>
    <property type="match status" value="1"/>
</dbReference>
<evidence type="ECO:0000256" key="6">
    <source>
        <dbReference type="ARBA" id="ARBA00022679"/>
    </source>
</evidence>
<evidence type="ECO:0000313" key="17">
    <source>
        <dbReference type="Proteomes" id="UP000182725"/>
    </source>
</evidence>
<dbReference type="EMBL" id="FNTV01000001">
    <property type="protein sequence ID" value="SEE95903.1"/>
    <property type="molecule type" value="Genomic_DNA"/>
</dbReference>
<evidence type="ECO:0000256" key="11">
    <source>
        <dbReference type="ARBA" id="ARBA00023136"/>
    </source>
</evidence>
<evidence type="ECO:0000256" key="3">
    <source>
        <dbReference type="ARBA" id="ARBA00004236"/>
    </source>
</evidence>
<dbReference type="RefSeq" id="WP_244516944.1">
    <property type="nucleotide sequence ID" value="NZ_FNTV01000001.1"/>
</dbReference>
<evidence type="ECO:0000259" key="14">
    <source>
        <dbReference type="PROSITE" id="PS50109"/>
    </source>
</evidence>
<dbReference type="GO" id="GO:0000155">
    <property type="term" value="F:phosphorelay sensor kinase activity"/>
    <property type="evidence" value="ECO:0007669"/>
    <property type="project" value="InterPro"/>
</dbReference>
<evidence type="ECO:0000256" key="13">
    <source>
        <dbReference type="SAM" id="Phobius"/>
    </source>
</evidence>
<dbReference type="SMART" id="SM00304">
    <property type="entry name" value="HAMP"/>
    <property type="match status" value="1"/>
</dbReference>
<evidence type="ECO:0000256" key="2">
    <source>
        <dbReference type="ARBA" id="ARBA00001968"/>
    </source>
</evidence>
<dbReference type="PRINTS" id="PR00344">
    <property type="entry name" value="BCTRLSENSOR"/>
</dbReference>
<keyword evidence="11 13" id="KW-0472">Membrane</keyword>
<dbReference type="SMART" id="SM00387">
    <property type="entry name" value="HATPase_c"/>
    <property type="match status" value="1"/>
</dbReference>
<dbReference type="InterPro" id="IPR004358">
    <property type="entry name" value="Sig_transdc_His_kin-like_C"/>
</dbReference>
<evidence type="ECO:0000256" key="5">
    <source>
        <dbReference type="ARBA" id="ARBA00022553"/>
    </source>
</evidence>
<dbReference type="InterPro" id="IPR003660">
    <property type="entry name" value="HAMP_dom"/>
</dbReference>